<evidence type="ECO:0000313" key="1">
    <source>
        <dbReference type="EMBL" id="QPF94218.1"/>
    </source>
</evidence>
<dbReference type="KEGG" id="bcou:IC761_13460"/>
<dbReference type="RefSeq" id="WP_195803716.1">
    <property type="nucleotide sequence ID" value="NZ_CP061379.1"/>
</dbReference>
<evidence type="ECO:0000313" key="2">
    <source>
        <dbReference type="Proteomes" id="UP000594621"/>
    </source>
</evidence>
<sequence>MPSWELFCRGGLFQTGAINFRSGGGNELTHIMVKTRCTSLAQRFAVMVDPLMIMERTQLDASWEACLSRQQGEKHG</sequence>
<dbReference type="Proteomes" id="UP000594621">
    <property type="component" value="Chromosome"/>
</dbReference>
<dbReference type="AlphaFoldDB" id="A0A7S9DAV3"/>
<accession>A0A7S9DAV3</accession>
<keyword evidence="2" id="KW-1185">Reference proteome</keyword>
<name>A0A7S9DAV3_9BRAD</name>
<protein>
    <submittedName>
        <fullName evidence="1">Uncharacterized protein</fullName>
    </submittedName>
</protein>
<dbReference type="EMBL" id="CP061379">
    <property type="protein sequence ID" value="QPF94218.1"/>
    <property type="molecule type" value="Genomic_DNA"/>
</dbReference>
<organism evidence="1 2">
    <name type="scientific">Bradyrhizobium commune</name>
    <dbReference type="NCBI Taxonomy" id="83627"/>
    <lineage>
        <taxon>Bacteria</taxon>
        <taxon>Pseudomonadati</taxon>
        <taxon>Pseudomonadota</taxon>
        <taxon>Alphaproteobacteria</taxon>
        <taxon>Hyphomicrobiales</taxon>
        <taxon>Nitrobacteraceae</taxon>
        <taxon>Bradyrhizobium</taxon>
    </lineage>
</organism>
<proteinExistence type="predicted"/>
<reference evidence="1 2" key="1">
    <citation type="submission" date="2020-09" db="EMBL/GenBank/DDBJ databases">
        <title>Complete genomes of bradyrhizobia occurring on native shrubby legumes in Australia.</title>
        <authorList>
            <person name="Lafay B."/>
        </authorList>
    </citation>
    <scope>NUCLEOTIDE SEQUENCE [LARGE SCALE GENOMIC DNA]</scope>
    <source>
        <strain evidence="1 2">BDV5040</strain>
    </source>
</reference>
<gene>
    <name evidence="1" type="ORF">IC761_13460</name>
</gene>